<dbReference type="PANTHER" id="PTHR30185">
    <property type="entry name" value="CRYPTIC BETA-GLUCOSIDE BGL OPERON ANTITERMINATOR"/>
    <property type="match status" value="1"/>
</dbReference>
<dbReference type="Proteomes" id="UP000010304">
    <property type="component" value="Unassembled WGS sequence"/>
</dbReference>
<dbReference type="RefSeq" id="WP_006146352.1">
    <property type="nucleotide sequence ID" value="NZ_GL732463.1"/>
</dbReference>
<protein>
    <submittedName>
        <fullName evidence="6">M protein trans-acting positive regulator (MGA)</fullName>
    </submittedName>
</protein>
<feature type="domain" description="Mga helix-turn-helix" evidence="3">
    <location>
        <begin position="74"/>
        <end position="159"/>
    </location>
</feature>
<dbReference type="OrthoDB" id="1711164at2"/>
<organism evidence="6 7">
    <name type="scientific">Streptococcus peroris ATCC 700780</name>
    <dbReference type="NCBI Taxonomy" id="888746"/>
    <lineage>
        <taxon>Bacteria</taxon>
        <taxon>Bacillati</taxon>
        <taxon>Bacillota</taxon>
        <taxon>Bacilli</taxon>
        <taxon>Lactobacillales</taxon>
        <taxon>Streptococcaceae</taxon>
        <taxon>Streptococcus</taxon>
    </lineage>
</organism>
<accession>E8KDM6</accession>
<dbReference type="AlphaFoldDB" id="E8KDM6"/>
<sequence length="491" mass="58142">MRELLSQKEQRQLKILEYLFENPNWIYLDDLSKIIGYNARIIKSDIKELREVFPDFDIRHSTAGIMMVNVQNNGIERIYQYFLQTSDYFQILKAFFLLDRPFTYEHLSETLDISLPSLRKKVADINKTLDGTYRFKLKVTPISIIGDEKDIRFFFSQYFHEAYNFLDWPFTEVKEKDIDNFVSFFISLAKFPAKYQNLYQIRTQATVDLYRMKRGYLVRLPKQSSSWLSPIYDQLSYFQQQLQDLAQGLNIEITPENLNQIFSPFAEPTIFFTVEDFLAARQSYEQVDRSYHAARDILDNLTRKFGVQFANTDTLIWNLHNTALLERREINSESIISQNKDYTLGKIKRFFPTFYEAATFEMVRYKSIMGQKEKTPALSHLIYTLFTHAEGLTDQLFEHKKKVKVLVLSEYDFAHPQFLISLYEFHTSNNIQYETWNKETLNIQEIIDSDYDAIITNFDIKGLEDMLVINISRLSILQVVNELNKISMQDL</sequence>
<evidence type="ECO:0000259" key="3">
    <source>
        <dbReference type="Pfam" id="PF05043"/>
    </source>
</evidence>
<evidence type="ECO:0000259" key="4">
    <source>
        <dbReference type="Pfam" id="PF08270"/>
    </source>
</evidence>
<dbReference type="Pfam" id="PF08270">
    <property type="entry name" value="PRD_Mga"/>
    <property type="match status" value="1"/>
</dbReference>
<dbReference type="InterPro" id="IPR013199">
    <property type="entry name" value="HTH_Mga_DNA-bd_dom"/>
</dbReference>
<dbReference type="InterPro" id="IPR050661">
    <property type="entry name" value="BglG_antiterminators"/>
</dbReference>
<evidence type="ECO:0000256" key="2">
    <source>
        <dbReference type="ARBA" id="ARBA00023163"/>
    </source>
</evidence>
<dbReference type="EMBL" id="AEVF01000014">
    <property type="protein sequence ID" value="EFX39772.1"/>
    <property type="molecule type" value="Genomic_DNA"/>
</dbReference>
<dbReference type="HOGENOM" id="CLU_038821_1_1_9"/>
<dbReference type="InterPro" id="IPR013236">
    <property type="entry name" value="Mga_PRD_dom"/>
</dbReference>
<proteinExistence type="predicted"/>
<dbReference type="eggNOG" id="COG3711">
    <property type="taxonomic scope" value="Bacteria"/>
</dbReference>
<evidence type="ECO:0000256" key="1">
    <source>
        <dbReference type="ARBA" id="ARBA00023015"/>
    </source>
</evidence>
<comment type="caution">
    <text evidence="6">The sequence shown here is derived from an EMBL/GenBank/DDBJ whole genome shotgun (WGS) entry which is preliminary data.</text>
</comment>
<dbReference type="Pfam" id="PF08280">
    <property type="entry name" value="HTH_Mga"/>
    <property type="match status" value="1"/>
</dbReference>
<evidence type="ECO:0000259" key="5">
    <source>
        <dbReference type="Pfam" id="PF08280"/>
    </source>
</evidence>
<dbReference type="InterPro" id="IPR007737">
    <property type="entry name" value="Mga_HTH"/>
</dbReference>
<keyword evidence="2" id="KW-0804">Transcription</keyword>
<evidence type="ECO:0000313" key="6">
    <source>
        <dbReference type="EMBL" id="EFX39772.1"/>
    </source>
</evidence>
<keyword evidence="7" id="KW-1185">Reference proteome</keyword>
<name>E8KDM6_9STRE</name>
<evidence type="ECO:0000313" key="7">
    <source>
        <dbReference type="Proteomes" id="UP000010304"/>
    </source>
</evidence>
<dbReference type="PANTHER" id="PTHR30185:SF18">
    <property type="entry name" value="TRANSCRIPTIONAL REGULATOR MTLR"/>
    <property type="match status" value="1"/>
</dbReference>
<gene>
    <name evidence="6" type="ORF">HMPREF9180_1581</name>
</gene>
<dbReference type="InterPro" id="IPR036388">
    <property type="entry name" value="WH-like_DNA-bd_sf"/>
</dbReference>
<reference evidence="6 7" key="1">
    <citation type="submission" date="2010-12" db="EMBL/GenBank/DDBJ databases">
        <authorList>
            <person name="Muzny D."/>
            <person name="Qin X."/>
            <person name="Deng J."/>
            <person name="Jiang H."/>
            <person name="Liu Y."/>
            <person name="Qu J."/>
            <person name="Song X.-Z."/>
            <person name="Zhang L."/>
            <person name="Thornton R."/>
            <person name="Coyle M."/>
            <person name="Francisco L."/>
            <person name="Jackson L."/>
            <person name="Javaid M."/>
            <person name="Korchina V."/>
            <person name="Kovar C."/>
            <person name="Mata R."/>
            <person name="Mathew T."/>
            <person name="Ngo R."/>
            <person name="Nguyen L."/>
            <person name="Nguyen N."/>
            <person name="Okwuonu G."/>
            <person name="Ongeri F."/>
            <person name="Pham C."/>
            <person name="Simmons D."/>
            <person name="Wilczek-Boney K."/>
            <person name="Hale W."/>
            <person name="Jakkamsetti A."/>
            <person name="Pham P."/>
            <person name="Ruth R."/>
            <person name="San Lucas F."/>
            <person name="Warren J."/>
            <person name="Zhang J."/>
            <person name="Zhao Z."/>
            <person name="Zhou C."/>
            <person name="Zhu D."/>
            <person name="Lee S."/>
            <person name="Bess C."/>
            <person name="Blankenburg K."/>
            <person name="Forbes L."/>
            <person name="Fu Q."/>
            <person name="Gubbala S."/>
            <person name="Hirani K."/>
            <person name="Jayaseelan J.C."/>
            <person name="Lara F."/>
            <person name="Munidasa M."/>
            <person name="Palculict T."/>
            <person name="Patil S."/>
            <person name="Pu L.-L."/>
            <person name="Saada N."/>
            <person name="Tang L."/>
            <person name="Weissenberger G."/>
            <person name="Zhu Y."/>
            <person name="Hemphill L."/>
            <person name="Shang Y."/>
            <person name="Youmans B."/>
            <person name="Ayvaz T."/>
            <person name="Ross M."/>
            <person name="Santibanez J."/>
            <person name="Aqrawi P."/>
            <person name="Gross S."/>
            <person name="Joshi V."/>
            <person name="Fowler G."/>
            <person name="Nazareth L."/>
            <person name="Reid J."/>
            <person name="Worley K."/>
            <person name="Petrosino J."/>
            <person name="Highlander S."/>
            <person name="Gibbs R."/>
        </authorList>
    </citation>
    <scope>NUCLEOTIDE SEQUENCE [LARGE SCALE GENOMIC DNA]</scope>
    <source>
        <strain evidence="6 7">ATCC 700780</strain>
    </source>
</reference>
<keyword evidence="1" id="KW-0805">Transcription regulation</keyword>
<dbReference type="STRING" id="888746.HMPREF9180_1581"/>
<feature type="domain" description="M protein trans-acting positive regulator (MGA) PRD" evidence="4">
    <location>
        <begin position="175"/>
        <end position="392"/>
    </location>
</feature>
<feature type="domain" description="M protein trans-acting positive regulator (MGA) HTH" evidence="5">
    <location>
        <begin position="8"/>
        <end position="62"/>
    </location>
</feature>
<dbReference type="Gene3D" id="1.10.10.10">
    <property type="entry name" value="Winged helix-like DNA-binding domain superfamily/Winged helix DNA-binding domain"/>
    <property type="match status" value="1"/>
</dbReference>
<dbReference type="Pfam" id="PF05043">
    <property type="entry name" value="Mga"/>
    <property type="match status" value="1"/>
</dbReference>